<gene>
    <name evidence="2" type="ORF">HII31_07388</name>
</gene>
<dbReference type="OrthoDB" id="10540998at2759"/>
<comment type="caution">
    <text evidence="2">The sequence shown here is derived from an EMBL/GenBank/DDBJ whole genome shotgun (WGS) entry which is preliminary data.</text>
</comment>
<feature type="compositionally biased region" description="Low complexity" evidence="1">
    <location>
        <begin position="322"/>
        <end position="338"/>
    </location>
</feature>
<accession>A0A8H6VH63</accession>
<proteinExistence type="predicted"/>
<dbReference type="AlphaFoldDB" id="A0A8H6VH63"/>
<reference evidence="2" key="1">
    <citation type="submission" date="2020-04" db="EMBL/GenBank/DDBJ databases">
        <title>Draft genome resource of the tomato pathogen Pseudocercospora fuligena.</title>
        <authorList>
            <person name="Zaccaron A."/>
        </authorList>
    </citation>
    <scope>NUCLEOTIDE SEQUENCE</scope>
    <source>
        <strain evidence="2">PF001</strain>
    </source>
</reference>
<feature type="region of interest" description="Disordered" evidence="1">
    <location>
        <begin position="307"/>
        <end position="339"/>
    </location>
</feature>
<evidence type="ECO:0000313" key="2">
    <source>
        <dbReference type="EMBL" id="KAF7191365.1"/>
    </source>
</evidence>
<keyword evidence="3" id="KW-1185">Reference proteome</keyword>
<evidence type="ECO:0000313" key="3">
    <source>
        <dbReference type="Proteomes" id="UP000660729"/>
    </source>
</evidence>
<name>A0A8H6VH63_9PEZI</name>
<organism evidence="2 3">
    <name type="scientific">Pseudocercospora fuligena</name>
    <dbReference type="NCBI Taxonomy" id="685502"/>
    <lineage>
        <taxon>Eukaryota</taxon>
        <taxon>Fungi</taxon>
        <taxon>Dikarya</taxon>
        <taxon>Ascomycota</taxon>
        <taxon>Pezizomycotina</taxon>
        <taxon>Dothideomycetes</taxon>
        <taxon>Dothideomycetidae</taxon>
        <taxon>Mycosphaerellales</taxon>
        <taxon>Mycosphaerellaceae</taxon>
        <taxon>Pseudocercospora</taxon>
    </lineage>
</organism>
<evidence type="ECO:0000256" key="1">
    <source>
        <dbReference type="SAM" id="MobiDB-lite"/>
    </source>
</evidence>
<sequence length="387" mass="42405">MSFFARAGYAMGAHLDPVQATTYIHAMQKNLAIQDYDMVRELHMMINHNQHMPKLMLARADMIMACAEDSRWEQYWTKASQTINEAFNRGETQEQSPELGRLKACLLALSRSLQEFQKQRRSERLQILEREMGREAFMTDAYVHQMNLDQLQTAFKKLRVVAHMLGTKLLHSREQVAGGTSSRDISISNGSGTQVAVNGPRANMMPNGGHDNRSIQVNNGNGTIGRATGPIPRGLPQSANPQDPQRPQVLDHQQAMSQAAATYQQQNNQGPQQGQQPAPMPNGLPKGGAHGGHIQMTDVKHTCAQAAGTVPNGLPNRGAQLSNVNGSNGGTTANGSPSRGVMISRILSRELALEKEQLEGMSSANLVDTAMKLQRGLMELLRSPSDR</sequence>
<protein>
    <submittedName>
        <fullName evidence="2">Uncharacterized protein</fullName>
    </submittedName>
</protein>
<dbReference type="Proteomes" id="UP000660729">
    <property type="component" value="Unassembled WGS sequence"/>
</dbReference>
<feature type="compositionally biased region" description="Low complexity" evidence="1">
    <location>
        <begin position="258"/>
        <end position="277"/>
    </location>
</feature>
<dbReference type="EMBL" id="JABCIY010000158">
    <property type="protein sequence ID" value="KAF7191365.1"/>
    <property type="molecule type" value="Genomic_DNA"/>
</dbReference>
<feature type="compositionally biased region" description="Polar residues" evidence="1">
    <location>
        <begin position="178"/>
        <end position="196"/>
    </location>
</feature>
<feature type="region of interest" description="Disordered" evidence="1">
    <location>
        <begin position="176"/>
        <end position="294"/>
    </location>
</feature>